<dbReference type="PANTHER" id="PTHR47968:SF67">
    <property type="entry name" value="KINESIN MOTOR DOMAIN-CONTAINING PROTEIN"/>
    <property type="match status" value="1"/>
</dbReference>
<keyword evidence="5" id="KW-0493">Microtubule</keyword>
<evidence type="ECO:0000256" key="5">
    <source>
        <dbReference type="RuleBase" id="RU000394"/>
    </source>
</evidence>
<keyword evidence="1 4" id="KW-0547">Nucleotide-binding</keyword>
<evidence type="ECO:0000256" key="6">
    <source>
        <dbReference type="SAM" id="MobiDB-lite"/>
    </source>
</evidence>
<dbReference type="PROSITE" id="PS00411">
    <property type="entry name" value="KINESIN_MOTOR_1"/>
    <property type="match status" value="1"/>
</dbReference>
<comment type="caution">
    <text evidence="8">The sequence shown here is derived from an EMBL/GenBank/DDBJ whole genome shotgun (WGS) entry which is preliminary data.</text>
</comment>
<dbReference type="InterPro" id="IPR019821">
    <property type="entry name" value="Kinesin_motor_CS"/>
</dbReference>
<dbReference type="SMART" id="SM00129">
    <property type="entry name" value="KISc"/>
    <property type="match status" value="1"/>
</dbReference>
<dbReference type="InterPro" id="IPR001752">
    <property type="entry name" value="Kinesin_motor_dom"/>
</dbReference>
<evidence type="ECO:0000256" key="3">
    <source>
        <dbReference type="ARBA" id="ARBA00023175"/>
    </source>
</evidence>
<evidence type="ECO:0000259" key="7">
    <source>
        <dbReference type="PROSITE" id="PS50067"/>
    </source>
</evidence>
<accession>A0ABR2YN40</accession>
<dbReference type="Pfam" id="PF00225">
    <property type="entry name" value="Kinesin"/>
    <property type="match status" value="1"/>
</dbReference>
<evidence type="ECO:0000256" key="1">
    <source>
        <dbReference type="ARBA" id="ARBA00022741"/>
    </source>
</evidence>
<feature type="domain" description="Kinesin motor" evidence="7">
    <location>
        <begin position="29"/>
        <end position="368"/>
    </location>
</feature>
<dbReference type="InterPro" id="IPR027640">
    <property type="entry name" value="Kinesin-like_fam"/>
</dbReference>
<dbReference type="PRINTS" id="PR00380">
    <property type="entry name" value="KINESINHEAVY"/>
</dbReference>
<sequence length="452" mass="50302">MTFATFSESEPQTTDVGGSDEIEAPSSSNIDIYLRIRPVAEAWDGIQIGTEESDVRFTIPRKSSHGLVNNQREAYQFRFNTVFPASSSQEKVFDGAARNLVLQSLDGINGTVFAYGQTGSGKTFTITGGPQRYADRGIIPRAISLIFSSIAERKDTQYTVHVSYLEIFNEAGYDLLDQEREVRLLEDLPRVHVLEDEDAVIHTRNLSMHRATTEEDALNLLFWGDTNRTISETPMNMASSRSHCIFTLYLEGRKAGEDVVRSSKVNLVDLAGSERVAKTQVSGTILKEAKYINLSLHYLEQVIIALQERSMGQARLHVPYRNSMMTTVLRDSLGGNCRTVMVANINGASAHVDESISTCRFAERVAMICNTVTMNLEMDPDIVIKRLKQENQDLKHEIRLLRGEHADDGEGSSLMITKEQCSAISSAIDAFISDASPDASLSLGTNMRMIRW</sequence>
<dbReference type="PANTHER" id="PTHR47968">
    <property type="entry name" value="CENTROMERE PROTEIN E"/>
    <property type="match status" value="1"/>
</dbReference>
<comment type="similarity">
    <text evidence="4 5">Belongs to the TRAFAC class myosin-kinesin ATPase superfamily. Kinesin family.</text>
</comment>
<evidence type="ECO:0000313" key="8">
    <source>
        <dbReference type="EMBL" id="KAK9908446.1"/>
    </source>
</evidence>
<dbReference type="SUPFAM" id="SSF52540">
    <property type="entry name" value="P-loop containing nucleoside triphosphate hydrolases"/>
    <property type="match status" value="1"/>
</dbReference>
<dbReference type="Proteomes" id="UP001491310">
    <property type="component" value="Unassembled WGS sequence"/>
</dbReference>
<keyword evidence="2 4" id="KW-0067">ATP-binding</keyword>
<proteinExistence type="inferred from homology"/>
<feature type="binding site" evidence="4">
    <location>
        <begin position="116"/>
        <end position="123"/>
    </location>
    <ligand>
        <name>ATP</name>
        <dbReference type="ChEBI" id="CHEBI:30616"/>
    </ligand>
</feature>
<keyword evidence="3 4" id="KW-0505">Motor protein</keyword>
<protein>
    <recommendedName>
        <fullName evidence="5">Kinesin-like protein</fullName>
    </recommendedName>
</protein>
<dbReference type="PROSITE" id="PS50067">
    <property type="entry name" value="KINESIN_MOTOR_2"/>
    <property type="match status" value="1"/>
</dbReference>
<keyword evidence="9" id="KW-1185">Reference proteome</keyword>
<evidence type="ECO:0000256" key="4">
    <source>
        <dbReference type="PROSITE-ProRule" id="PRU00283"/>
    </source>
</evidence>
<dbReference type="Gene3D" id="3.40.850.10">
    <property type="entry name" value="Kinesin motor domain"/>
    <property type="match status" value="1"/>
</dbReference>
<dbReference type="InterPro" id="IPR036961">
    <property type="entry name" value="Kinesin_motor_dom_sf"/>
</dbReference>
<dbReference type="InterPro" id="IPR027417">
    <property type="entry name" value="P-loop_NTPase"/>
</dbReference>
<dbReference type="EMBL" id="JALJOT010000008">
    <property type="protein sequence ID" value="KAK9908446.1"/>
    <property type="molecule type" value="Genomic_DNA"/>
</dbReference>
<evidence type="ECO:0000313" key="9">
    <source>
        <dbReference type="Proteomes" id="UP001491310"/>
    </source>
</evidence>
<gene>
    <name evidence="8" type="ORF">WJX75_008021</name>
</gene>
<evidence type="ECO:0000256" key="2">
    <source>
        <dbReference type="ARBA" id="ARBA00022840"/>
    </source>
</evidence>
<name>A0ABR2YN40_9CHLO</name>
<reference evidence="8 9" key="1">
    <citation type="journal article" date="2024" name="Nat. Commun.">
        <title>Phylogenomics reveals the evolutionary origins of lichenization in chlorophyte algae.</title>
        <authorList>
            <person name="Puginier C."/>
            <person name="Libourel C."/>
            <person name="Otte J."/>
            <person name="Skaloud P."/>
            <person name="Haon M."/>
            <person name="Grisel S."/>
            <person name="Petersen M."/>
            <person name="Berrin J.G."/>
            <person name="Delaux P.M."/>
            <person name="Dal Grande F."/>
            <person name="Keller J."/>
        </authorList>
    </citation>
    <scope>NUCLEOTIDE SEQUENCE [LARGE SCALE GENOMIC DNA]</scope>
    <source>
        <strain evidence="8 9">SAG 216-7</strain>
    </source>
</reference>
<feature type="region of interest" description="Disordered" evidence="6">
    <location>
        <begin position="1"/>
        <end position="24"/>
    </location>
</feature>
<organism evidence="8 9">
    <name type="scientific">Coccomyxa subellipsoidea</name>
    <dbReference type="NCBI Taxonomy" id="248742"/>
    <lineage>
        <taxon>Eukaryota</taxon>
        <taxon>Viridiplantae</taxon>
        <taxon>Chlorophyta</taxon>
        <taxon>core chlorophytes</taxon>
        <taxon>Trebouxiophyceae</taxon>
        <taxon>Trebouxiophyceae incertae sedis</taxon>
        <taxon>Coccomyxaceae</taxon>
        <taxon>Coccomyxa</taxon>
    </lineage>
</organism>
<feature type="compositionally biased region" description="Polar residues" evidence="6">
    <location>
        <begin position="1"/>
        <end position="16"/>
    </location>
</feature>